<reference evidence="5" key="1">
    <citation type="submission" date="2019-08" db="EMBL/GenBank/DDBJ databases">
        <authorList>
            <person name="Kucharzyk K."/>
            <person name="Murdoch R.W."/>
            <person name="Higgins S."/>
            <person name="Loffler F."/>
        </authorList>
    </citation>
    <scope>NUCLEOTIDE SEQUENCE</scope>
</reference>
<dbReference type="GO" id="GO:0004467">
    <property type="term" value="F:long-chain fatty acid-CoA ligase activity"/>
    <property type="evidence" value="ECO:0007669"/>
    <property type="project" value="UniProtKB-EC"/>
</dbReference>
<organism evidence="5">
    <name type="scientific">bioreactor metagenome</name>
    <dbReference type="NCBI Taxonomy" id="1076179"/>
    <lineage>
        <taxon>unclassified sequences</taxon>
        <taxon>metagenomes</taxon>
        <taxon>ecological metagenomes</taxon>
    </lineage>
</organism>
<proteinExistence type="predicted"/>
<dbReference type="InterPro" id="IPR000873">
    <property type="entry name" value="AMP-dep_synth/lig_dom"/>
</dbReference>
<dbReference type="GO" id="GO:0016020">
    <property type="term" value="C:membrane"/>
    <property type="evidence" value="ECO:0007669"/>
    <property type="project" value="TreeGrafter"/>
</dbReference>
<dbReference type="SUPFAM" id="SSF56801">
    <property type="entry name" value="Acetyl-CoA synthetase-like"/>
    <property type="match status" value="1"/>
</dbReference>
<dbReference type="Gene3D" id="3.30.300.30">
    <property type="match status" value="1"/>
</dbReference>
<comment type="caution">
    <text evidence="5">The sequence shown here is derived from an EMBL/GenBank/DDBJ whole genome shotgun (WGS) entry which is preliminary data.</text>
</comment>
<dbReference type="Pfam" id="PF00501">
    <property type="entry name" value="AMP-binding"/>
    <property type="match status" value="1"/>
</dbReference>
<keyword evidence="2" id="KW-0067">ATP-binding</keyword>
<dbReference type="GO" id="GO:0005524">
    <property type="term" value="F:ATP binding"/>
    <property type="evidence" value="ECO:0007669"/>
    <property type="project" value="UniProtKB-KW"/>
</dbReference>
<accession>A0A645CYP2</accession>
<protein>
    <submittedName>
        <fullName evidence="5">Long-chain-fatty-acid--CoA ligase</fullName>
        <ecNumber evidence="5">6.2.1.3</ecNumber>
    </submittedName>
</protein>
<evidence type="ECO:0000256" key="2">
    <source>
        <dbReference type="ARBA" id="ARBA00022840"/>
    </source>
</evidence>
<name>A0A645CYP2_9ZZZZ</name>
<evidence type="ECO:0000259" key="4">
    <source>
        <dbReference type="Pfam" id="PF00501"/>
    </source>
</evidence>
<dbReference type="PANTHER" id="PTHR43272">
    <property type="entry name" value="LONG-CHAIN-FATTY-ACID--COA LIGASE"/>
    <property type="match status" value="1"/>
</dbReference>
<evidence type="ECO:0000256" key="1">
    <source>
        <dbReference type="ARBA" id="ARBA00022741"/>
    </source>
</evidence>
<feature type="domain" description="AMP-dependent synthetase/ligase" evidence="4">
    <location>
        <begin position="9"/>
        <end position="98"/>
    </location>
</feature>
<comment type="catalytic activity">
    <reaction evidence="3">
        <text>a long-chain fatty acid + ATP + CoA = a long-chain fatty acyl-CoA + AMP + diphosphate</text>
        <dbReference type="Rhea" id="RHEA:15421"/>
        <dbReference type="ChEBI" id="CHEBI:30616"/>
        <dbReference type="ChEBI" id="CHEBI:33019"/>
        <dbReference type="ChEBI" id="CHEBI:57287"/>
        <dbReference type="ChEBI" id="CHEBI:57560"/>
        <dbReference type="ChEBI" id="CHEBI:83139"/>
        <dbReference type="ChEBI" id="CHEBI:456215"/>
        <dbReference type="EC" id="6.2.1.3"/>
    </reaction>
    <physiologicalReaction direction="left-to-right" evidence="3">
        <dbReference type="Rhea" id="RHEA:15422"/>
    </physiologicalReaction>
</comment>
<dbReference type="PANTHER" id="PTHR43272:SF33">
    <property type="entry name" value="AMP-BINDING DOMAIN-CONTAINING PROTEIN-RELATED"/>
    <property type="match status" value="1"/>
</dbReference>
<dbReference type="Gene3D" id="3.40.50.12780">
    <property type="entry name" value="N-terminal domain of ligase-like"/>
    <property type="match status" value="1"/>
</dbReference>
<dbReference type="EC" id="6.2.1.3" evidence="5"/>
<evidence type="ECO:0000313" key="5">
    <source>
        <dbReference type="EMBL" id="MPM82037.1"/>
    </source>
</evidence>
<evidence type="ECO:0000256" key="3">
    <source>
        <dbReference type="ARBA" id="ARBA00024484"/>
    </source>
</evidence>
<dbReference type="InterPro" id="IPR045851">
    <property type="entry name" value="AMP-bd_C_sf"/>
</dbReference>
<keyword evidence="1" id="KW-0547">Nucleotide-binding</keyword>
<dbReference type="Pfam" id="PF23562">
    <property type="entry name" value="AMP-binding_C_3"/>
    <property type="match status" value="1"/>
</dbReference>
<gene>
    <name evidence="5" type="primary">fadD_6</name>
    <name evidence="5" type="ORF">SDC9_129095</name>
</gene>
<dbReference type="AlphaFoldDB" id="A0A645CYP2"/>
<sequence>MFKSIHDSLGGNFTRFICGGAAVKPHICEFFEDIGIEVLTGYGITECSPLVCVNRDYFYDAYSCGVPIRNCSIKINNPNENGEGEICVKGDNVMLGYYKNPVATAAAFEDGWFLTGDIGKIDELGRLFITGRKKNVIVLKNGKNVYPEELESYFDESPYISEIIVFPVTDADNAESMITAEVFPNQDKSAEYGKEKLEKLIRQEIDTVNSGLPMYKQIKRVQFRNQEFEKTTTRKIKRFAVVNGKN</sequence>
<keyword evidence="5" id="KW-0436">Ligase</keyword>
<dbReference type="EMBL" id="VSSQ01031227">
    <property type="protein sequence ID" value="MPM82037.1"/>
    <property type="molecule type" value="Genomic_DNA"/>
</dbReference>
<dbReference type="InterPro" id="IPR042099">
    <property type="entry name" value="ANL_N_sf"/>
</dbReference>